<dbReference type="RefSeq" id="WP_221602398.1">
    <property type="nucleotide sequence ID" value="NZ_JAIGNU010000001.1"/>
</dbReference>
<feature type="domain" description="BioF2-like acetyltransferase" evidence="1">
    <location>
        <begin position="170"/>
        <end position="315"/>
    </location>
</feature>
<dbReference type="InterPro" id="IPR038740">
    <property type="entry name" value="BioF2-like_GNAT_dom"/>
</dbReference>
<dbReference type="Proteomes" id="UP000782554">
    <property type="component" value="Unassembled WGS sequence"/>
</dbReference>
<reference evidence="2 3" key="1">
    <citation type="submission" date="2021-08" db="EMBL/GenBank/DDBJ databases">
        <title>Comparative Genomics Analysis of the Genus Qipengyuania Reveals Extensive Genetic Diversity and Metabolic Versatility, Including the Description of Fifteen Novel Species.</title>
        <authorList>
            <person name="Liu Y."/>
        </authorList>
    </citation>
    <scope>NUCLEOTIDE SEQUENCE [LARGE SCALE GENOMIC DNA]</scope>
    <source>
        <strain evidence="2 3">YG27</strain>
    </source>
</reference>
<protein>
    <submittedName>
        <fullName evidence="2">GNAT family N-acetyltransferase</fullName>
    </submittedName>
</protein>
<accession>A0ABS7JUH3</accession>
<evidence type="ECO:0000313" key="3">
    <source>
        <dbReference type="Proteomes" id="UP000782554"/>
    </source>
</evidence>
<dbReference type="Gene3D" id="3.40.630.30">
    <property type="match status" value="1"/>
</dbReference>
<comment type="caution">
    <text evidence="2">The sequence shown here is derived from an EMBL/GenBank/DDBJ whole genome shotgun (WGS) entry which is preliminary data.</text>
</comment>
<evidence type="ECO:0000313" key="2">
    <source>
        <dbReference type="EMBL" id="MBX7501307.1"/>
    </source>
</evidence>
<proteinExistence type="predicted"/>
<organism evidence="2 3">
    <name type="scientific">Qipengyuania mesophila</name>
    <dbReference type="NCBI Taxonomy" id="2867246"/>
    <lineage>
        <taxon>Bacteria</taxon>
        <taxon>Pseudomonadati</taxon>
        <taxon>Pseudomonadota</taxon>
        <taxon>Alphaproteobacteria</taxon>
        <taxon>Sphingomonadales</taxon>
        <taxon>Erythrobacteraceae</taxon>
        <taxon>Qipengyuania</taxon>
    </lineage>
</organism>
<evidence type="ECO:0000259" key="1">
    <source>
        <dbReference type="Pfam" id="PF13480"/>
    </source>
</evidence>
<dbReference type="Pfam" id="PF13480">
    <property type="entry name" value="Acetyltransf_6"/>
    <property type="match status" value="1"/>
</dbReference>
<keyword evidence="3" id="KW-1185">Reference proteome</keyword>
<dbReference type="InterPro" id="IPR016181">
    <property type="entry name" value="Acyl_CoA_acyltransferase"/>
</dbReference>
<dbReference type="SUPFAM" id="SSF55729">
    <property type="entry name" value="Acyl-CoA N-acyltransferases (Nat)"/>
    <property type="match status" value="1"/>
</dbReference>
<sequence>MRYEPFAERRATPGLTSRALAHVQAWAEIGEAATLPTQHPDFGQAAAQALLPSTPLILVEQSGPAGCEAMAPLVRDRGRLARWRLLGDREVHEPGAPLVRDAEAAARLAEALCALERPVELARVPLDSPIVAALREAAPACGTLIVREADPCPFLALDAGWSEAESQFSSRRRSDFRRAQRKAEALGEVSYAMHRPTPVEFDGLFAEAIAVEAKSWKRAAGTAILCDPEKERFFRSYLRACAERGETRVAAMRIDGTMVAMQLAVAWRGRYWLYKIGFDEDVAKCSPGTLLMLHALGEAAREGLTGFEMMGETDSWISDFWTREAHPCVRLRFYPRTLAGFAGLVQDGIGWTRAKVFQGRRPHQS</sequence>
<dbReference type="EMBL" id="JAIGNU010000001">
    <property type="protein sequence ID" value="MBX7501307.1"/>
    <property type="molecule type" value="Genomic_DNA"/>
</dbReference>
<name>A0ABS7JUH3_9SPHN</name>
<gene>
    <name evidence="2" type="ORF">K3181_07620</name>
</gene>